<dbReference type="PANTHER" id="PTHR44591:SF3">
    <property type="entry name" value="RESPONSE REGULATORY DOMAIN-CONTAINING PROTEIN"/>
    <property type="match status" value="1"/>
</dbReference>
<evidence type="ECO:0000256" key="1">
    <source>
        <dbReference type="ARBA" id="ARBA00022553"/>
    </source>
</evidence>
<evidence type="ECO:0000313" key="4">
    <source>
        <dbReference type="EMBL" id="PWU23527.1"/>
    </source>
</evidence>
<dbReference type="AlphaFoldDB" id="A0A317JPE1"/>
<dbReference type="Pfam" id="PF00072">
    <property type="entry name" value="Response_reg"/>
    <property type="match status" value="1"/>
</dbReference>
<reference evidence="4 5" key="1">
    <citation type="submission" date="2018-02" db="EMBL/GenBank/DDBJ databases">
        <title>Genomic Reconstructions from Amazon Rainforest and Pasture Soil Reveal Novel Insights into the Physiology of Candidate Phyla in Tropical Sites.</title>
        <authorList>
            <person name="Kroeger M.E."/>
            <person name="Delmont T."/>
            <person name="Eren A.M."/>
            <person name="Guo J."/>
            <person name="Meyer K.M."/>
            <person name="Khan K."/>
            <person name="Rodrigues J.L.M."/>
            <person name="Bohannan B.J.M."/>
            <person name="Tringe S."/>
            <person name="Borges C.D."/>
            <person name="Tiedje J."/>
            <person name="Tsai S.M."/>
            <person name="Nusslein K."/>
        </authorList>
    </citation>
    <scope>NUCLEOTIDE SEQUENCE [LARGE SCALE GENOMIC DNA]</scope>
    <source>
        <strain evidence="4">Amazon FNV 2010 28 9</strain>
    </source>
</reference>
<dbReference type="InterPro" id="IPR011006">
    <property type="entry name" value="CheY-like_superfamily"/>
</dbReference>
<dbReference type="PANTHER" id="PTHR44591">
    <property type="entry name" value="STRESS RESPONSE REGULATOR PROTEIN 1"/>
    <property type="match status" value="1"/>
</dbReference>
<evidence type="ECO:0000313" key="5">
    <source>
        <dbReference type="Proteomes" id="UP000246104"/>
    </source>
</evidence>
<protein>
    <submittedName>
        <fullName evidence="4">Two-component system response regulator</fullName>
    </submittedName>
</protein>
<dbReference type="InterPro" id="IPR001789">
    <property type="entry name" value="Sig_transdc_resp-reg_receiver"/>
</dbReference>
<dbReference type="SMART" id="SM00448">
    <property type="entry name" value="REC"/>
    <property type="match status" value="1"/>
</dbReference>
<organism evidence="4 5">
    <name type="scientific">Candidatus Cerribacteria bacterium 'Amazon FNV 2010 28 9'</name>
    <dbReference type="NCBI Taxonomy" id="2081795"/>
    <lineage>
        <taxon>Bacteria</taxon>
        <taxon>Candidatus Cerribacteria</taxon>
    </lineage>
</organism>
<evidence type="ECO:0000256" key="2">
    <source>
        <dbReference type="PROSITE-ProRule" id="PRU00169"/>
    </source>
</evidence>
<dbReference type="EMBL" id="PSRQ01000031">
    <property type="protein sequence ID" value="PWU23527.1"/>
    <property type="molecule type" value="Genomic_DNA"/>
</dbReference>
<gene>
    <name evidence="4" type="ORF">C5B42_02650</name>
</gene>
<dbReference type="Proteomes" id="UP000246104">
    <property type="component" value="Unassembled WGS sequence"/>
</dbReference>
<accession>A0A317JPE1</accession>
<feature type="domain" description="Response regulatory" evidence="3">
    <location>
        <begin position="3"/>
        <end position="117"/>
    </location>
</feature>
<dbReference type="SUPFAM" id="SSF52172">
    <property type="entry name" value="CheY-like"/>
    <property type="match status" value="1"/>
</dbReference>
<name>A0A317JPE1_9BACT</name>
<dbReference type="GO" id="GO:0000160">
    <property type="term" value="P:phosphorelay signal transduction system"/>
    <property type="evidence" value="ECO:0007669"/>
    <property type="project" value="InterPro"/>
</dbReference>
<proteinExistence type="predicted"/>
<comment type="caution">
    <text evidence="4">The sequence shown here is derived from an EMBL/GenBank/DDBJ whole genome shotgun (WGS) entry which is preliminary data.</text>
</comment>
<evidence type="ECO:0000259" key="3">
    <source>
        <dbReference type="PROSITE" id="PS50110"/>
    </source>
</evidence>
<keyword evidence="1 2" id="KW-0597">Phosphoprotein</keyword>
<dbReference type="InterPro" id="IPR050595">
    <property type="entry name" value="Bact_response_regulator"/>
</dbReference>
<sequence length="117" mass="12926">MATILVIDDDPTIVEAMRAALEIQHYTVIGTVDADMAPQLAHTYHPHLILLDYLLSGSNGTTVIEGLKKDPLTAKIPLILLSAHPKAREEAKRMGATAFIPKPFDLSLLYTMIRKYT</sequence>
<dbReference type="Gene3D" id="3.40.50.2300">
    <property type="match status" value="1"/>
</dbReference>
<dbReference type="PROSITE" id="PS50110">
    <property type="entry name" value="RESPONSE_REGULATORY"/>
    <property type="match status" value="1"/>
</dbReference>
<feature type="modified residue" description="4-aspartylphosphate" evidence="2">
    <location>
        <position position="52"/>
    </location>
</feature>